<dbReference type="AlphaFoldDB" id="A0A9N9PDU6"/>
<dbReference type="OrthoDB" id="2412736at2759"/>
<gene>
    <name evidence="2" type="ORF">CPELLU_LOCUS21777</name>
</gene>
<protein>
    <submittedName>
        <fullName evidence="2">24241_t:CDS:1</fullName>
    </submittedName>
</protein>
<reference evidence="2" key="1">
    <citation type="submission" date="2021-06" db="EMBL/GenBank/DDBJ databases">
        <authorList>
            <person name="Kallberg Y."/>
            <person name="Tangrot J."/>
            <person name="Rosling A."/>
        </authorList>
    </citation>
    <scope>NUCLEOTIDE SEQUENCE</scope>
    <source>
        <strain evidence="2">FL966</strain>
    </source>
</reference>
<dbReference type="EMBL" id="CAJVQA010085760">
    <property type="protein sequence ID" value="CAG8838950.1"/>
    <property type="molecule type" value="Genomic_DNA"/>
</dbReference>
<dbReference type="InterPro" id="IPR007021">
    <property type="entry name" value="DUF659"/>
</dbReference>
<feature type="non-terminal residue" evidence="2">
    <location>
        <position position="1"/>
    </location>
</feature>
<dbReference type="Pfam" id="PF04937">
    <property type="entry name" value="DUF659"/>
    <property type="match status" value="1"/>
</dbReference>
<sequence length="89" mass="9912">FISNEIIKIIEEIGPKKFKAVVSDGAAVMQLAKSLVAQKYPHIIPIRCIAYHIQLIAADIIKKTSFGLQVLSKCQKFVTYFQNSHVPVA</sequence>
<proteinExistence type="predicted"/>
<accession>A0A9N9PDU6</accession>
<evidence type="ECO:0000313" key="2">
    <source>
        <dbReference type="EMBL" id="CAG8838950.1"/>
    </source>
</evidence>
<organism evidence="2 3">
    <name type="scientific">Cetraspora pellucida</name>
    <dbReference type="NCBI Taxonomy" id="1433469"/>
    <lineage>
        <taxon>Eukaryota</taxon>
        <taxon>Fungi</taxon>
        <taxon>Fungi incertae sedis</taxon>
        <taxon>Mucoromycota</taxon>
        <taxon>Glomeromycotina</taxon>
        <taxon>Glomeromycetes</taxon>
        <taxon>Diversisporales</taxon>
        <taxon>Gigasporaceae</taxon>
        <taxon>Cetraspora</taxon>
    </lineage>
</organism>
<feature type="domain" description="DUF659" evidence="1">
    <location>
        <begin position="2"/>
        <end position="68"/>
    </location>
</feature>
<dbReference type="SUPFAM" id="SSF53098">
    <property type="entry name" value="Ribonuclease H-like"/>
    <property type="match status" value="1"/>
</dbReference>
<dbReference type="Proteomes" id="UP000789759">
    <property type="component" value="Unassembled WGS sequence"/>
</dbReference>
<comment type="caution">
    <text evidence="2">The sequence shown here is derived from an EMBL/GenBank/DDBJ whole genome shotgun (WGS) entry which is preliminary data.</text>
</comment>
<evidence type="ECO:0000313" key="3">
    <source>
        <dbReference type="Proteomes" id="UP000789759"/>
    </source>
</evidence>
<keyword evidence="3" id="KW-1185">Reference proteome</keyword>
<evidence type="ECO:0000259" key="1">
    <source>
        <dbReference type="Pfam" id="PF04937"/>
    </source>
</evidence>
<dbReference type="InterPro" id="IPR012337">
    <property type="entry name" value="RNaseH-like_sf"/>
</dbReference>
<name>A0A9N9PDU6_9GLOM</name>